<dbReference type="KEGG" id="gaz:Pan241w_23780"/>
<feature type="compositionally biased region" description="Basic and acidic residues" evidence="5">
    <location>
        <begin position="478"/>
        <end position="489"/>
    </location>
</feature>
<dbReference type="EC" id="1.-.-.-" evidence="7"/>
<dbReference type="SUPFAM" id="SSF55103">
    <property type="entry name" value="FAD-linked oxidases, C-terminal domain"/>
    <property type="match status" value="1"/>
</dbReference>
<evidence type="ECO:0000256" key="3">
    <source>
        <dbReference type="ARBA" id="ARBA00022827"/>
    </source>
</evidence>
<evidence type="ECO:0000256" key="2">
    <source>
        <dbReference type="ARBA" id="ARBA00022630"/>
    </source>
</evidence>
<dbReference type="PANTHER" id="PTHR42934">
    <property type="entry name" value="GLYCOLATE OXIDASE SUBUNIT GLCD"/>
    <property type="match status" value="1"/>
</dbReference>
<dbReference type="AlphaFoldDB" id="A0A517REJ9"/>
<dbReference type="EMBL" id="CP036269">
    <property type="protein sequence ID" value="QDT42295.1"/>
    <property type="molecule type" value="Genomic_DNA"/>
</dbReference>
<dbReference type="RefSeq" id="WP_145215278.1">
    <property type="nucleotide sequence ID" value="NZ_CP036269.1"/>
</dbReference>
<feature type="compositionally biased region" description="Polar residues" evidence="5">
    <location>
        <begin position="1"/>
        <end position="11"/>
    </location>
</feature>
<comment type="similarity">
    <text evidence="1">Belongs to the FAD-binding oxidoreductase/transferase type 4 family.</text>
</comment>
<gene>
    <name evidence="7" type="ORF">Pan241w_23780</name>
</gene>
<protein>
    <submittedName>
        <fullName evidence="7">Putative FAD-linked oxidoreductase</fullName>
        <ecNumber evidence="7">1.-.-.-</ecNumber>
    </submittedName>
</protein>
<dbReference type="OrthoDB" id="9767256at2"/>
<reference evidence="7 8" key="1">
    <citation type="submission" date="2019-02" db="EMBL/GenBank/DDBJ databases">
        <title>Deep-cultivation of Planctomycetes and their phenomic and genomic characterization uncovers novel biology.</title>
        <authorList>
            <person name="Wiegand S."/>
            <person name="Jogler M."/>
            <person name="Boedeker C."/>
            <person name="Pinto D."/>
            <person name="Vollmers J."/>
            <person name="Rivas-Marin E."/>
            <person name="Kohn T."/>
            <person name="Peeters S.H."/>
            <person name="Heuer A."/>
            <person name="Rast P."/>
            <person name="Oberbeckmann S."/>
            <person name="Bunk B."/>
            <person name="Jeske O."/>
            <person name="Meyerdierks A."/>
            <person name="Storesund J.E."/>
            <person name="Kallscheuer N."/>
            <person name="Luecker S."/>
            <person name="Lage O.M."/>
            <person name="Pohl T."/>
            <person name="Merkel B.J."/>
            <person name="Hornburger P."/>
            <person name="Mueller R.-W."/>
            <person name="Bruemmer F."/>
            <person name="Labrenz M."/>
            <person name="Spormann A.M."/>
            <person name="Op den Camp H."/>
            <person name="Overmann J."/>
            <person name="Amann R."/>
            <person name="Jetten M.S.M."/>
            <person name="Mascher T."/>
            <person name="Medema M.H."/>
            <person name="Devos D.P."/>
            <person name="Kaster A.-K."/>
            <person name="Ovreas L."/>
            <person name="Rohde M."/>
            <person name="Galperin M.Y."/>
            <person name="Jogler C."/>
        </authorList>
    </citation>
    <scope>NUCLEOTIDE SEQUENCE [LARGE SCALE GENOMIC DNA]</scope>
    <source>
        <strain evidence="7 8">Pan241w</strain>
    </source>
</reference>
<dbReference type="SUPFAM" id="SSF56176">
    <property type="entry name" value="FAD-binding/transporter-associated domain-like"/>
    <property type="match status" value="1"/>
</dbReference>
<dbReference type="PANTHER" id="PTHR42934:SF1">
    <property type="entry name" value="GLYCOLATE OXIDASE SUBUNIT GLCD"/>
    <property type="match status" value="1"/>
</dbReference>
<sequence>MVDSTNQTITQEAPPLDELKSGSPPFTSLVQQLTQVVGQANILYNADELLVYECDGYIVDKSAPDIVIFPTSTEQVSKIVKLCNQFNVPFLARGAGTSLSGGCLPIGGGVMIVLTKMKQILEINLRDRYAIVEPGMVNLHLTNALKGTGYHYAPDPSSQGSCTIGGNIATNSGGPHTLKYGVTTNHVLGLEAVLPDGSIIELGGPTAETPGYDLHGLYVGNEGTFGICTKAIVRITRDPESHRTMLAVFQTIADATRAISAIIAAGIIPSALEMMDHGIIQAVEEAFHFGFPLDAGAVLLIEVDGLEIALDEEVRQILEICESCNVREIQRADTPEERQLIWKSRKQAFGAIGRLSPSYCTQDGVVPRTRLPEILEFIEATSKKYNMRIVNVFHAGDGNVHPILLFDERDQEQIQKVLEASEEILEKCLELGGSVTGEHGIGVEKINFMSRIFNETDLDTMETVRDIFNPRQICSRDKVLPQHQSDEKAGVVQSHPARRAPH</sequence>
<accession>A0A517REJ9</accession>
<dbReference type="InterPro" id="IPR016169">
    <property type="entry name" value="FAD-bd_PCMH_sub2"/>
</dbReference>
<dbReference type="InterPro" id="IPR036318">
    <property type="entry name" value="FAD-bd_PCMH-like_sf"/>
</dbReference>
<dbReference type="GO" id="GO:0071949">
    <property type="term" value="F:FAD binding"/>
    <property type="evidence" value="ECO:0007669"/>
    <property type="project" value="InterPro"/>
</dbReference>
<evidence type="ECO:0000256" key="4">
    <source>
        <dbReference type="ARBA" id="ARBA00023002"/>
    </source>
</evidence>
<dbReference type="FunFam" id="3.30.70.2740:FF:000001">
    <property type="entry name" value="D-lactate dehydrogenase mitochondrial"/>
    <property type="match status" value="1"/>
</dbReference>
<keyword evidence="8" id="KW-1185">Reference proteome</keyword>
<proteinExistence type="inferred from homology"/>
<keyword evidence="2" id="KW-0285">Flavoprotein</keyword>
<dbReference type="InterPro" id="IPR016166">
    <property type="entry name" value="FAD-bd_PCMH"/>
</dbReference>
<dbReference type="InterPro" id="IPR006094">
    <property type="entry name" value="Oxid_FAD_bind_N"/>
</dbReference>
<dbReference type="Pfam" id="PF01565">
    <property type="entry name" value="FAD_binding_4"/>
    <property type="match status" value="1"/>
</dbReference>
<feature type="domain" description="FAD-binding PCMH-type" evidence="6">
    <location>
        <begin position="60"/>
        <end position="238"/>
    </location>
</feature>
<organism evidence="7 8">
    <name type="scientific">Gimesia alba</name>
    <dbReference type="NCBI Taxonomy" id="2527973"/>
    <lineage>
        <taxon>Bacteria</taxon>
        <taxon>Pseudomonadati</taxon>
        <taxon>Planctomycetota</taxon>
        <taxon>Planctomycetia</taxon>
        <taxon>Planctomycetales</taxon>
        <taxon>Planctomycetaceae</taxon>
        <taxon>Gimesia</taxon>
    </lineage>
</organism>
<dbReference type="GO" id="GO:0016491">
    <property type="term" value="F:oxidoreductase activity"/>
    <property type="evidence" value="ECO:0007669"/>
    <property type="project" value="UniProtKB-KW"/>
</dbReference>
<evidence type="ECO:0000313" key="8">
    <source>
        <dbReference type="Proteomes" id="UP000317171"/>
    </source>
</evidence>
<evidence type="ECO:0000313" key="7">
    <source>
        <dbReference type="EMBL" id="QDT42295.1"/>
    </source>
</evidence>
<keyword evidence="4 7" id="KW-0560">Oxidoreductase</keyword>
<feature type="region of interest" description="Disordered" evidence="5">
    <location>
        <begin position="1"/>
        <end position="22"/>
    </location>
</feature>
<dbReference type="Proteomes" id="UP000317171">
    <property type="component" value="Chromosome"/>
</dbReference>
<dbReference type="Gene3D" id="3.30.465.10">
    <property type="match status" value="1"/>
</dbReference>
<dbReference type="PROSITE" id="PS51387">
    <property type="entry name" value="FAD_PCMH"/>
    <property type="match status" value="1"/>
</dbReference>
<dbReference type="InterPro" id="IPR016164">
    <property type="entry name" value="FAD-linked_Oxase-like_C"/>
</dbReference>
<evidence type="ECO:0000256" key="1">
    <source>
        <dbReference type="ARBA" id="ARBA00008000"/>
    </source>
</evidence>
<evidence type="ECO:0000259" key="6">
    <source>
        <dbReference type="PROSITE" id="PS51387"/>
    </source>
</evidence>
<dbReference type="InterPro" id="IPR051914">
    <property type="entry name" value="FAD-linked_OxidoTrans_Type4"/>
</dbReference>
<keyword evidence="3" id="KW-0274">FAD</keyword>
<dbReference type="InterPro" id="IPR004113">
    <property type="entry name" value="FAD-bd_oxidored_4_C"/>
</dbReference>
<feature type="region of interest" description="Disordered" evidence="5">
    <location>
        <begin position="478"/>
        <end position="502"/>
    </location>
</feature>
<dbReference type="Pfam" id="PF02913">
    <property type="entry name" value="FAD-oxidase_C"/>
    <property type="match status" value="1"/>
</dbReference>
<dbReference type="Gene3D" id="3.30.70.2740">
    <property type="match status" value="1"/>
</dbReference>
<evidence type="ECO:0000256" key="5">
    <source>
        <dbReference type="SAM" id="MobiDB-lite"/>
    </source>
</evidence>
<name>A0A517REJ9_9PLAN</name>